<dbReference type="EMBL" id="JARKIE010000456">
    <property type="protein sequence ID" value="KAJ7637476.1"/>
    <property type="molecule type" value="Genomic_DNA"/>
</dbReference>
<name>A0AAD7FU53_MYCRO</name>
<dbReference type="AlphaFoldDB" id="A0AAD7FU53"/>
<sequence>MDSPIPATNSPAEYEDSGIVRVEVIKNPAPYPKRLNKMSPVQIEKMAIRRLDVVMRTLINYGDVLTARETDSLLVGLYTTRELITRNQRARKENKSWTRWIDMTRMSEARNEAQVLFNQSLIVEDYAVVRQNFLDGCSSNFCSCQIVSEKADYRRALLKRNSKNGPGDASTPSVYLPGSVHLNNSKVSLAYPTPELVLNGFAAATLGKAEICRRLNLPEE</sequence>
<evidence type="ECO:0000313" key="2">
    <source>
        <dbReference type="Proteomes" id="UP001221757"/>
    </source>
</evidence>
<keyword evidence="2" id="KW-1185">Reference proteome</keyword>
<dbReference type="Proteomes" id="UP001221757">
    <property type="component" value="Unassembled WGS sequence"/>
</dbReference>
<reference evidence="1" key="1">
    <citation type="submission" date="2023-03" db="EMBL/GenBank/DDBJ databases">
        <title>Massive genome expansion in bonnet fungi (Mycena s.s.) driven by repeated elements and novel gene families across ecological guilds.</title>
        <authorList>
            <consortium name="Lawrence Berkeley National Laboratory"/>
            <person name="Harder C.B."/>
            <person name="Miyauchi S."/>
            <person name="Viragh M."/>
            <person name="Kuo A."/>
            <person name="Thoen E."/>
            <person name="Andreopoulos B."/>
            <person name="Lu D."/>
            <person name="Skrede I."/>
            <person name="Drula E."/>
            <person name="Henrissat B."/>
            <person name="Morin E."/>
            <person name="Kohler A."/>
            <person name="Barry K."/>
            <person name="LaButti K."/>
            <person name="Morin E."/>
            <person name="Salamov A."/>
            <person name="Lipzen A."/>
            <person name="Mereny Z."/>
            <person name="Hegedus B."/>
            <person name="Baldrian P."/>
            <person name="Stursova M."/>
            <person name="Weitz H."/>
            <person name="Taylor A."/>
            <person name="Grigoriev I.V."/>
            <person name="Nagy L.G."/>
            <person name="Martin F."/>
            <person name="Kauserud H."/>
        </authorList>
    </citation>
    <scope>NUCLEOTIDE SEQUENCE</scope>
    <source>
        <strain evidence="1">CBHHK067</strain>
    </source>
</reference>
<proteinExistence type="predicted"/>
<protein>
    <submittedName>
        <fullName evidence="1">Uncharacterized protein</fullName>
    </submittedName>
</protein>
<evidence type="ECO:0000313" key="1">
    <source>
        <dbReference type="EMBL" id="KAJ7637476.1"/>
    </source>
</evidence>
<gene>
    <name evidence="1" type="ORF">B0H17DRAFT_496791</name>
</gene>
<comment type="caution">
    <text evidence="1">The sequence shown here is derived from an EMBL/GenBank/DDBJ whole genome shotgun (WGS) entry which is preliminary data.</text>
</comment>
<organism evidence="1 2">
    <name type="scientific">Mycena rosella</name>
    <name type="common">Pink bonnet</name>
    <name type="synonym">Agaricus rosellus</name>
    <dbReference type="NCBI Taxonomy" id="1033263"/>
    <lineage>
        <taxon>Eukaryota</taxon>
        <taxon>Fungi</taxon>
        <taxon>Dikarya</taxon>
        <taxon>Basidiomycota</taxon>
        <taxon>Agaricomycotina</taxon>
        <taxon>Agaricomycetes</taxon>
        <taxon>Agaricomycetidae</taxon>
        <taxon>Agaricales</taxon>
        <taxon>Marasmiineae</taxon>
        <taxon>Mycenaceae</taxon>
        <taxon>Mycena</taxon>
    </lineage>
</organism>
<accession>A0AAD7FU53</accession>